<dbReference type="Pfam" id="PF04965">
    <property type="entry name" value="GPW_gp25"/>
    <property type="match status" value="1"/>
</dbReference>
<dbReference type="PATRIC" id="fig|261654.4.peg.2276"/>
<reference evidence="3" key="1">
    <citation type="submission" date="2016-06" db="EMBL/GenBank/DDBJ databases">
        <authorList>
            <person name="Varghese N."/>
            <person name="Submissions Spin"/>
        </authorList>
    </citation>
    <scope>NUCLEOTIDE SEQUENCE [LARGE SCALE GENOMIC DNA]</scope>
    <source>
        <strain evidence="3">DSM 44815</strain>
    </source>
</reference>
<keyword evidence="3" id="KW-1185">Reference proteome</keyword>
<dbReference type="RefSeq" id="WP_091662063.1">
    <property type="nucleotide sequence ID" value="NZ_LT594323.1"/>
</dbReference>
<dbReference type="EMBL" id="LT594323">
    <property type="protein sequence ID" value="SBT43185.1"/>
    <property type="molecule type" value="Genomic_DNA"/>
</dbReference>
<protein>
    <submittedName>
        <fullName evidence="2">Gene 25-like lysozyme</fullName>
    </submittedName>
</protein>
<dbReference type="Proteomes" id="UP000199385">
    <property type="component" value="Chromosome I"/>
</dbReference>
<sequence>MTTLRGMAMPFRVSAGGVARSEGPQKVADDLRHLLSTRLGERLLRRGYGGGVQHRLQQPNDHTLRTLIRHEIEQALRNHLPQARLTGPVRLTHDESELTVTFDYAIDSTEVAQRVALKLPRSS</sequence>
<accession>A0A1A8ZH31</accession>
<dbReference type="SUPFAM" id="SSF160719">
    <property type="entry name" value="gpW/gp25-like"/>
    <property type="match status" value="1"/>
</dbReference>
<name>A0A1A8ZH31_9ACTN</name>
<evidence type="ECO:0000313" key="3">
    <source>
        <dbReference type="Proteomes" id="UP000199385"/>
    </source>
</evidence>
<feature type="domain" description="IraD/Gp25-like" evidence="1">
    <location>
        <begin position="23"/>
        <end position="109"/>
    </location>
</feature>
<evidence type="ECO:0000259" key="1">
    <source>
        <dbReference type="Pfam" id="PF04965"/>
    </source>
</evidence>
<dbReference type="AlphaFoldDB" id="A0A1A8ZH31"/>
<dbReference type="STRING" id="261654.GA0070611_2233"/>
<proteinExistence type="predicted"/>
<dbReference type="InterPro" id="IPR007048">
    <property type="entry name" value="IraD/Gp25-like"/>
</dbReference>
<organism evidence="2 3">
    <name type="scientific">Micromonospora auratinigra</name>
    <dbReference type="NCBI Taxonomy" id="261654"/>
    <lineage>
        <taxon>Bacteria</taxon>
        <taxon>Bacillati</taxon>
        <taxon>Actinomycetota</taxon>
        <taxon>Actinomycetes</taxon>
        <taxon>Micromonosporales</taxon>
        <taxon>Micromonosporaceae</taxon>
        <taxon>Micromonospora</taxon>
    </lineage>
</organism>
<evidence type="ECO:0000313" key="2">
    <source>
        <dbReference type="EMBL" id="SBT43185.1"/>
    </source>
</evidence>
<dbReference type="OrthoDB" id="3381906at2"/>
<dbReference type="Gene3D" id="3.10.450.40">
    <property type="match status" value="1"/>
</dbReference>
<gene>
    <name evidence="2" type="ORF">GA0070611_2233</name>
</gene>